<dbReference type="CDD" id="cd00198">
    <property type="entry name" value="vWFA"/>
    <property type="match status" value="1"/>
</dbReference>
<feature type="compositionally biased region" description="Low complexity" evidence="1">
    <location>
        <begin position="474"/>
        <end position="494"/>
    </location>
</feature>
<proteinExistence type="predicted"/>
<sequence length="1245" mass="138646">MNTLQQVEQIQSDTPVASMATTTAMTPHVIPKEGGIQCEAFHPVDGKDNPTVLTFTFPRVPEESAELIEQRVLAARKAKQCNYHICLDVSGSMSGSAIVMAKESIEQLVDHLLNICKAQQDEITIYTYSDKCQAMPLQVGGLYDWGERRRPWFQSIEAWGGTNFASVFQALQKNITERKSHGDGGSSSTGMESTIFFFTDGRDGYSPNVLRTEREKLEELIKHTSGTASTVHSFGFTPHHDAKLLGWLTQCGTEQGCFQFIENASAIKDAMATTLNLLTHVTQAQKRELEFRFPGDETWTHLKSEDGQTATFVVRDRPLKNPATTTTTTTTIAAAAELATGAGVVEAPPLTLLVREIELALVDVEAADTGMGEPQQQQQQQQQRRPLEVADLKLGWVDEASAMRITGFASFVQHELLRLVEGVNTILAGNDRARQQQELRAIDEQTEALARSLGVTAATAAKMRKHKRRDDGHSNNSNNNNNRNSNSNNSSGREQQQRDREEREQCIALCARTKSLLQSFLALKAEAHKGTVSNLSLANFNSLAYGQITQARLKAKLDARAGKNITAFQKMDDDIAELVSGFDFDAMAAAETEERKRELACAFSTQTYIEALEDHDCICLTFDVGRTPAAIADPSQLKIKSIGPTYITGSMYTEALQYSLGATDFPEEVHGGFDRANEANVVGGLARESITAVMPLYINANHWKVAKLRMKPILGYVVTLDPTGYAYSQTTTVPFLLLMKSLEAAPFSDFRQRQFKLILETCDAIYQGSTSLRASTKRLIEQFCESHIHRTLDVIQNIFVFLGHVLCARRAGDISAEDVQRLMQEGRLEAVAVEEQIRRDLSWRIDESLMGSVLTWMNVDQVRDIQEPETRYRQAYADYVARLEQSRMETEDQHAEQYRRLFRAAQLAQGFTVEAVESEIRELDLSVAAATAAATPNASSPPLSSSSTTAEPLKPPEFERVALDVSQLVLSERSEARLQSILHAVSPSVDKVLRLLTILQSPTEDEGLDTVLSLQLASIATPDLATVFFARFAPKTLLATLLQAFAHMKNADRRTVQHLMTPLDDNAALMYLDNLYRTKMDGIVGGIIMAVAEIYAGDQRDKLKVLFKTTRDLEVAAGVLLTAKARGGDGGPLATACLQEVMERPHPKILMLLSGRYKGVVLFSDNWEDESSLQWQPCRRTLYRMWKLYHGLFRLHEWRSFSCNVPSEYFAVRYVRDSYTDELNDDEKQEAIQAYVGKYGYPPSK</sequence>
<dbReference type="InterPro" id="IPR036465">
    <property type="entry name" value="vWFA_dom_sf"/>
</dbReference>
<dbReference type="Gene3D" id="3.40.50.410">
    <property type="entry name" value="von Willebrand factor, type A domain"/>
    <property type="match status" value="1"/>
</dbReference>
<dbReference type="OrthoDB" id="10006997at2759"/>
<accession>A0A9P6QA83</accession>
<feature type="compositionally biased region" description="Low complexity" evidence="1">
    <location>
        <begin position="934"/>
        <end position="952"/>
    </location>
</feature>
<feature type="region of interest" description="Disordered" evidence="1">
    <location>
        <begin position="934"/>
        <end position="953"/>
    </location>
</feature>
<dbReference type="Proteomes" id="UP000807716">
    <property type="component" value="Unassembled WGS sequence"/>
</dbReference>
<evidence type="ECO:0000313" key="3">
    <source>
        <dbReference type="EMBL" id="KAG0263340.1"/>
    </source>
</evidence>
<feature type="region of interest" description="Disordered" evidence="1">
    <location>
        <begin position="459"/>
        <end position="500"/>
    </location>
</feature>
<dbReference type="PROSITE" id="PS50234">
    <property type="entry name" value="VWFA"/>
    <property type="match status" value="1"/>
</dbReference>
<reference evidence="3" key="1">
    <citation type="journal article" date="2020" name="Fungal Divers.">
        <title>Resolving the Mortierellaceae phylogeny through synthesis of multi-gene phylogenetics and phylogenomics.</title>
        <authorList>
            <person name="Vandepol N."/>
            <person name="Liber J."/>
            <person name="Desiro A."/>
            <person name="Na H."/>
            <person name="Kennedy M."/>
            <person name="Barry K."/>
            <person name="Grigoriev I.V."/>
            <person name="Miller A.N."/>
            <person name="O'Donnell K."/>
            <person name="Stajich J.E."/>
            <person name="Bonito G."/>
        </authorList>
    </citation>
    <scope>NUCLEOTIDE SEQUENCE</scope>
    <source>
        <strain evidence="3">BC1065</strain>
    </source>
</reference>
<evidence type="ECO:0000256" key="1">
    <source>
        <dbReference type="SAM" id="MobiDB-lite"/>
    </source>
</evidence>
<dbReference type="SMART" id="SM00327">
    <property type="entry name" value="VWA"/>
    <property type="match status" value="1"/>
</dbReference>
<evidence type="ECO:0000259" key="2">
    <source>
        <dbReference type="PROSITE" id="PS50234"/>
    </source>
</evidence>
<keyword evidence="4" id="KW-1185">Reference proteome</keyword>
<dbReference type="EMBL" id="JAAAJB010000163">
    <property type="protein sequence ID" value="KAG0263340.1"/>
    <property type="molecule type" value="Genomic_DNA"/>
</dbReference>
<protein>
    <recommendedName>
        <fullName evidence="2">VWFA domain-containing protein</fullName>
    </recommendedName>
</protein>
<evidence type="ECO:0000313" key="4">
    <source>
        <dbReference type="Proteomes" id="UP000807716"/>
    </source>
</evidence>
<organism evidence="3 4">
    <name type="scientific">Actinomortierella ambigua</name>
    <dbReference type="NCBI Taxonomy" id="1343610"/>
    <lineage>
        <taxon>Eukaryota</taxon>
        <taxon>Fungi</taxon>
        <taxon>Fungi incertae sedis</taxon>
        <taxon>Mucoromycota</taxon>
        <taxon>Mortierellomycotina</taxon>
        <taxon>Mortierellomycetes</taxon>
        <taxon>Mortierellales</taxon>
        <taxon>Mortierellaceae</taxon>
        <taxon>Actinomortierella</taxon>
    </lineage>
</organism>
<dbReference type="AlphaFoldDB" id="A0A9P6QA83"/>
<name>A0A9P6QA83_9FUNG</name>
<dbReference type="Pfam" id="PF00092">
    <property type="entry name" value="VWA"/>
    <property type="match status" value="1"/>
</dbReference>
<dbReference type="SUPFAM" id="SSF53300">
    <property type="entry name" value="vWA-like"/>
    <property type="match status" value="1"/>
</dbReference>
<dbReference type="InterPro" id="IPR002035">
    <property type="entry name" value="VWF_A"/>
</dbReference>
<gene>
    <name evidence="3" type="ORF">DFQ27_001799</name>
</gene>
<feature type="domain" description="VWFA" evidence="2">
    <location>
        <begin position="82"/>
        <end position="275"/>
    </location>
</feature>
<comment type="caution">
    <text evidence="3">The sequence shown here is derived from an EMBL/GenBank/DDBJ whole genome shotgun (WGS) entry which is preliminary data.</text>
</comment>